<name>A0A366EJ27_9BACI</name>
<reference evidence="7 8" key="1">
    <citation type="submission" date="2018-06" db="EMBL/GenBank/DDBJ databases">
        <title>Freshwater and sediment microbial communities from various areas in North America, analyzing microbe dynamics in response to fracking.</title>
        <authorList>
            <person name="Lamendella R."/>
        </authorList>
    </citation>
    <scope>NUCLEOTIDE SEQUENCE [LARGE SCALE GENOMIC DNA]</scope>
    <source>
        <strain evidence="7 8">97B</strain>
    </source>
</reference>
<accession>A0A366EJ27</accession>
<feature type="transmembrane region" description="Helical" evidence="6">
    <location>
        <begin position="105"/>
        <end position="122"/>
    </location>
</feature>
<dbReference type="GO" id="GO:0005436">
    <property type="term" value="F:sodium:phosphate symporter activity"/>
    <property type="evidence" value="ECO:0007669"/>
    <property type="project" value="InterPro"/>
</dbReference>
<dbReference type="OrthoDB" id="9763003at2"/>
<keyword evidence="3 6" id="KW-0812">Transmembrane</keyword>
<gene>
    <name evidence="7" type="ORF">DET59_11540</name>
</gene>
<proteinExistence type="predicted"/>
<evidence type="ECO:0000256" key="2">
    <source>
        <dbReference type="ARBA" id="ARBA00022475"/>
    </source>
</evidence>
<feature type="transmembrane region" description="Helical" evidence="6">
    <location>
        <begin position="275"/>
        <end position="294"/>
    </location>
</feature>
<dbReference type="InterPro" id="IPR003841">
    <property type="entry name" value="Na/Pi_transpt"/>
</dbReference>
<dbReference type="RefSeq" id="WP_113970628.1">
    <property type="nucleotide sequence ID" value="NZ_QNRJ01000015.1"/>
</dbReference>
<dbReference type="AlphaFoldDB" id="A0A366EJ27"/>
<dbReference type="InterPro" id="IPR004633">
    <property type="entry name" value="NaPi_cotrn-rel/YqeW-like"/>
</dbReference>
<keyword evidence="4 6" id="KW-1133">Transmembrane helix</keyword>
<feature type="transmembrane region" description="Helical" evidence="6">
    <location>
        <begin position="48"/>
        <end position="73"/>
    </location>
</feature>
<comment type="caution">
    <text evidence="7">The sequence shown here is derived from an EMBL/GenBank/DDBJ whole genome shotgun (WGS) entry which is preliminary data.</text>
</comment>
<evidence type="ECO:0000256" key="3">
    <source>
        <dbReference type="ARBA" id="ARBA00022692"/>
    </source>
</evidence>
<evidence type="ECO:0000313" key="8">
    <source>
        <dbReference type="Proteomes" id="UP000252118"/>
    </source>
</evidence>
<keyword evidence="5 6" id="KW-0472">Membrane</keyword>
<organism evidence="7 8">
    <name type="scientific">Rossellomorea aquimaris</name>
    <dbReference type="NCBI Taxonomy" id="189382"/>
    <lineage>
        <taxon>Bacteria</taxon>
        <taxon>Bacillati</taxon>
        <taxon>Bacillota</taxon>
        <taxon>Bacilli</taxon>
        <taxon>Bacillales</taxon>
        <taxon>Bacillaceae</taxon>
        <taxon>Rossellomorea</taxon>
    </lineage>
</organism>
<evidence type="ECO:0000256" key="6">
    <source>
        <dbReference type="SAM" id="Phobius"/>
    </source>
</evidence>
<feature type="transmembrane region" description="Helical" evidence="6">
    <location>
        <begin position="6"/>
        <end position="27"/>
    </location>
</feature>
<dbReference type="PANTHER" id="PTHR10010">
    <property type="entry name" value="SOLUTE CARRIER FAMILY 34 SODIUM PHOSPHATE , MEMBER 2-RELATED"/>
    <property type="match status" value="1"/>
</dbReference>
<feature type="transmembrane region" description="Helical" evidence="6">
    <location>
        <begin position="212"/>
        <end position="231"/>
    </location>
</feature>
<dbReference type="GO" id="GO:0044341">
    <property type="term" value="P:sodium-dependent phosphate transport"/>
    <property type="evidence" value="ECO:0007669"/>
    <property type="project" value="InterPro"/>
</dbReference>
<protein>
    <submittedName>
        <fullName evidence="7">Phosphate:Na+ symporter</fullName>
    </submittedName>
</protein>
<evidence type="ECO:0000256" key="1">
    <source>
        <dbReference type="ARBA" id="ARBA00004651"/>
    </source>
</evidence>
<dbReference type="Proteomes" id="UP000252118">
    <property type="component" value="Unassembled WGS sequence"/>
</dbReference>
<evidence type="ECO:0000313" key="7">
    <source>
        <dbReference type="EMBL" id="RBP02373.1"/>
    </source>
</evidence>
<evidence type="ECO:0000256" key="5">
    <source>
        <dbReference type="ARBA" id="ARBA00023136"/>
    </source>
</evidence>
<dbReference type="PANTHER" id="PTHR10010:SF46">
    <property type="entry name" value="SODIUM-DEPENDENT PHOSPHATE TRANSPORT PROTEIN 2B"/>
    <property type="match status" value="1"/>
</dbReference>
<sequence length="310" mass="33421">MILHGIAFIFFIVCFLLGMTWLRSGLFNIANQKIKKWLHYLTSTPAKGVLTGTIVTAFIHSSSAVMVLTVGLASSGLIPFRQTIGIMLGSNIGTTFTLEMFTLDMNYLIVPSMIIGCILYFFRSPSIRSAGMIFIGFGLIFTSIRAIQWLATPLTTHESLRTYIIEVNEHVVIALLIGCILTAIIQSSTVVTGVTMGFLAAGSIDLHAGITIMLGANVGTCITAFIASIGGGTQAKLTAYAHIWLNVIGVALFIPFIPLLGLVAQSLAGSPDLQLAHASVLFNLLCSILVLPFANQFARFIERIHQPKKS</sequence>
<dbReference type="Pfam" id="PF02690">
    <property type="entry name" value="Na_Pi_cotrans"/>
    <property type="match status" value="2"/>
</dbReference>
<dbReference type="NCBIfam" id="NF037997">
    <property type="entry name" value="Na_Pi_symport"/>
    <property type="match status" value="1"/>
</dbReference>
<keyword evidence="2" id="KW-1003">Cell membrane</keyword>
<evidence type="ECO:0000256" key="4">
    <source>
        <dbReference type="ARBA" id="ARBA00022989"/>
    </source>
</evidence>
<dbReference type="NCBIfam" id="TIGR00704">
    <property type="entry name" value="NaPi_cotrn_rel"/>
    <property type="match status" value="1"/>
</dbReference>
<dbReference type="EMBL" id="QNRJ01000015">
    <property type="protein sequence ID" value="RBP02373.1"/>
    <property type="molecule type" value="Genomic_DNA"/>
</dbReference>
<feature type="transmembrane region" description="Helical" evidence="6">
    <location>
        <begin position="243"/>
        <end position="263"/>
    </location>
</feature>
<feature type="transmembrane region" description="Helical" evidence="6">
    <location>
        <begin position="171"/>
        <end position="200"/>
    </location>
</feature>
<comment type="subcellular location">
    <subcellularLocation>
        <location evidence="1">Cell membrane</location>
        <topology evidence="1">Multi-pass membrane protein</topology>
    </subcellularLocation>
</comment>
<dbReference type="GO" id="GO:0005886">
    <property type="term" value="C:plasma membrane"/>
    <property type="evidence" value="ECO:0007669"/>
    <property type="project" value="UniProtKB-SubCell"/>
</dbReference>